<feature type="region of interest" description="SAW" evidence="3">
    <location>
        <begin position="613"/>
        <end position="687"/>
    </location>
</feature>
<organism evidence="5 6">
    <name type="scientific">Cuscuta australis</name>
    <dbReference type="NCBI Taxonomy" id="267555"/>
    <lineage>
        <taxon>Eukaryota</taxon>
        <taxon>Viridiplantae</taxon>
        <taxon>Streptophyta</taxon>
        <taxon>Embryophyta</taxon>
        <taxon>Tracheophyta</taxon>
        <taxon>Spermatophyta</taxon>
        <taxon>Magnoliopsida</taxon>
        <taxon>eudicotyledons</taxon>
        <taxon>Gunneridae</taxon>
        <taxon>Pentapetalae</taxon>
        <taxon>asterids</taxon>
        <taxon>lamiids</taxon>
        <taxon>Solanales</taxon>
        <taxon>Convolvulaceae</taxon>
        <taxon>Cuscuteae</taxon>
        <taxon>Cuscuta</taxon>
        <taxon>Cuscuta subgen. Grammica</taxon>
        <taxon>Cuscuta sect. Cleistogrammica</taxon>
    </lineage>
</organism>
<dbReference type="EMBL" id="NQVE01000134">
    <property type="protein sequence ID" value="RAL45353.1"/>
    <property type="molecule type" value="Genomic_DNA"/>
</dbReference>
<keyword evidence="2" id="KW-0804">Transcription</keyword>
<keyword evidence="6" id="KW-1185">Reference proteome</keyword>
<dbReference type="AlphaFoldDB" id="A0A328DMU9"/>
<sequence length="687" mass="76598">MQVILIFIFRCGNSKTPPQVEQSNPDRTCSDTMLKFRRAKNKDRVLGKINHLHIKLGSIILTEKLKLIDLENGRMETCGRRLGTSLPFSCVRGFVKFNAGVRDPVLHIKTYKNTPSLRSPPNTRINQTNLSIRFLCPIPSTTTLHFHVQKITHFGTPDPNPPSYTHKKLELHQLNSILFFSAARPAHAAKLVSSMESRHCFAHIRTGADLSLSSFPMIQSLPTTPPFDSSKLSSRGSPNSPFANYTDSQTPTALTESEEFSAQSFSGSTSELSLDYNRGSSNHTQKMEHVLWQLESDLMAPEETPVSLAPPPPVNDIKWLLIACARALDENKLLDFDRLVEHACGVVSISGDPIQRLGTYMVEGLVARKEASGSNIYRALRCHEPAGKDLMSYMHILYEICPYLKFGYMAANGAIAGACRSDDHIHIIDFQIAQGTQWMTLLQALAARPGGPPHVRITGIDDPVSRHARGDGLAAVGKRLAAVSERFGVPVEFHAVPVFATLITRDMLDVRPGESLAVNFPLQLHHTPDESVDVSNPRDGLLRMVKSMSPKVVTLVEQESNTNTAPFFPRFKEALDYYSAMFESLDVTLARDKKERINVEQHCLARDLVNIIACEGKERVERHEMLGKWKSRFTMAGFQQFPLSSYVNSVIKGLLGTYSEHYTLVEEDGAMLLGWKDRNLISASAWH</sequence>
<keyword evidence="1" id="KW-0805">Transcription regulation</keyword>
<dbReference type="Pfam" id="PF03514">
    <property type="entry name" value="GRAS"/>
    <property type="match status" value="1"/>
</dbReference>
<dbReference type="Proteomes" id="UP000249390">
    <property type="component" value="Unassembled WGS sequence"/>
</dbReference>
<evidence type="ECO:0000256" key="2">
    <source>
        <dbReference type="ARBA" id="ARBA00023163"/>
    </source>
</evidence>
<comment type="similarity">
    <text evidence="3">Belongs to the GRAS family.</text>
</comment>
<gene>
    <name evidence="5" type="ORF">DM860_013749</name>
</gene>
<comment type="caution">
    <text evidence="5">The sequence shown here is derived from an EMBL/GenBank/DDBJ whole genome shotgun (WGS) entry which is preliminary data.</text>
</comment>
<evidence type="ECO:0000313" key="5">
    <source>
        <dbReference type="EMBL" id="RAL45353.1"/>
    </source>
</evidence>
<feature type="short sequence motif" description="VHIID" evidence="3">
    <location>
        <begin position="425"/>
        <end position="429"/>
    </location>
</feature>
<accession>A0A328DMU9</accession>
<dbReference type="PANTHER" id="PTHR31636">
    <property type="entry name" value="OSJNBA0084A10.13 PROTEIN-RELATED"/>
    <property type="match status" value="1"/>
</dbReference>
<dbReference type="PROSITE" id="PS50985">
    <property type="entry name" value="GRAS"/>
    <property type="match status" value="1"/>
</dbReference>
<evidence type="ECO:0000256" key="4">
    <source>
        <dbReference type="SAM" id="MobiDB-lite"/>
    </source>
</evidence>
<reference evidence="5 6" key="1">
    <citation type="submission" date="2018-06" db="EMBL/GenBank/DDBJ databases">
        <title>The Genome of Cuscuta australis (Dodder) Provides Insight into the Evolution of Plant Parasitism.</title>
        <authorList>
            <person name="Liu H."/>
        </authorList>
    </citation>
    <scope>NUCLEOTIDE SEQUENCE [LARGE SCALE GENOMIC DNA]</scope>
    <source>
        <strain evidence="6">cv. Yunnan</strain>
        <tissue evidence="5">Vines</tissue>
    </source>
</reference>
<evidence type="ECO:0000256" key="3">
    <source>
        <dbReference type="PROSITE-ProRule" id="PRU01191"/>
    </source>
</evidence>
<comment type="caution">
    <text evidence="3">Lacks conserved residue(s) required for the propagation of feature annotation.</text>
</comment>
<feature type="region of interest" description="Leucine repeat I (LRI)" evidence="3">
    <location>
        <begin position="315"/>
        <end position="375"/>
    </location>
</feature>
<evidence type="ECO:0000256" key="1">
    <source>
        <dbReference type="ARBA" id="ARBA00023015"/>
    </source>
</evidence>
<feature type="region of interest" description="VHIID" evidence="3">
    <location>
        <begin position="394"/>
        <end position="459"/>
    </location>
</feature>
<protein>
    <submittedName>
        <fullName evidence="5">Uncharacterized protein</fullName>
    </submittedName>
</protein>
<proteinExistence type="inferred from homology"/>
<feature type="region of interest" description="Disordered" evidence="4">
    <location>
        <begin position="225"/>
        <end position="271"/>
    </location>
</feature>
<name>A0A328DMU9_9ASTE</name>
<evidence type="ECO:0000313" key="6">
    <source>
        <dbReference type="Proteomes" id="UP000249390"/>
    </source>
</evidence>
<dbReference type="InterPro" id="IPR005202">
    <property type="entry name" value="TF_GRAS"/>
</dbReference>